<evidence type="ECO:0000313" key="3">
    <source>
        <dbReference type="EMBL" id="MBA8929154.1"/>
    </source>
</evidence>
<dbReference type="CDD" id="cd16936">
    <property type="entry name" value="HATPase_RsbW-like"/>
    <property type="match status" value="1"/>
</dbReference>
<dbReference type="InterPro" id="IPR050267">
    <property type="entry name" value="Anti-sigma-factor_SerPK"/>
</dbReference>
<dbReference type="InterPro" id="IPR036890">
    <property type="entry name" value="HATPase_C_sf"/>
</dbReference>
<keyword evidence="1" id="KW-0808">Transferase</keyword>
<dbReference type="RefSeq" id="WP_025353750.1">
    <property type="nucleotide sequence ID" value="NZ_BAAABQ010000022.1"/>
</dbReference>
<keyword evidence="4" id="KW-1185">Reference proteome</keyword>
<evidence type="ECO:0000313" key="4">
    <source>
        <dbReference type="Proteomes" id="UP000517916"/>
    </source>
</evidence>
<keyword evidence="1" id="KW-0418">Kinase</keyword>
<organism evidence="3 4">
    <name type="scientific">Kutzneria viridogrisea</name>
    <dbReference type="NCBI Taxonomy" id="47990"/>
    <lineage>
        <taxon>Bacteria</taxon>
        <taxon>Bacillati</taxon>
        <taxon>Actinomycetota</taxon>
        <taxon>Actinomycetes</taxon>
        <taxon>Pseudonocardiales</taxon>
        <taxon>Pseudonocardiaceae</taxon>
        <taxon>Kutzneria</taxon>
    </lineage>
</organism>
<dbReference type="InterPro" id="IPR003594">
    <property type="entry name" value="HATPase_dom"/>
</dbReference>
<reference evidence="3 4" key="1">
    <citation type="submission" date="2020-08" db="EMBL/GenBank/DDBJ databases">
        <title>Genomic Encyclopedia of Archaeal and Bacterial Type Strains, Phase II (KMG-II): from individual species to whole genera.</title>
        <authorList>
            <person name="Goeker M."/>
        </authorList>
    </citation>
    <scope>NUCLEOTIDE SEQUENCE [LARGE SCALE GENOMIC DNA]</scope>
    <source>
        <strain evidence="3 4">DSM 43850</strain>
    </source>
</reference>
<dbReference type="Gene3D" id="3.30.565.10">
    <property type="entry name" value="Histidine kinase-like ATPase, C-terminal domain"/>
    <property type="match status" value="1"/>
</dbReference>
<evidence type="ECO:0000256" key="1">
    <source>
        <dbReference type="ARBA" id="ARBA00022527"/>
    </source>
</evidence>
<feature type="domain" description="Histidine kinase/HSP90-like ATPase" evidence="2">
    <location>
        <begin position="20"/>
        <end position="131"/>
    </location>
</feature>
<sequence>MNEDPLPEPPTDHEEVHFDLAGLVGIRELVAGRARAQGLTGERAEDLVLAVHELAANSVRHGGGSGTFRLWCEGTALVCEVSDKGWITDPLAGHRKPAVDQCGGRGLWLVHELCDAVLMRSSEAGTSIQVRMSPP</sequence>
<proteinExistence type="predicted"/>
<evidence type="ECO:0000259" key="2">
    <source>
        <dbReference type="Pfam" id="PF13581"/>
    </source>
</evidence>
<dbReference type="Proteomes" id="UP000517916">
    <property type="component" value="Unassembled WGS sequence"/>
</dbReference>
<name>A0ABR6BRG2_9PSEU</name>
<gene>
    <name evidence="3" type="ORF">BC739_006372</name>
</gene>
<accession>A0ABR6BRG2</accession>
<dbReference type="SUPFAM" id="SSF55874">
    <property type="entry name" value="ATPase domain of HSP90 chaperone/DNA topoisomerase II/histidine kinase"/>
    <property type="match status" value="1"/>
</dbReference>
<comment type="caution">
    <text evidence="3">The sequence shown here is derived from an EMBL/GenBank/DDBJ whole genome shotgun (WGS) entry which is preliminary data.</text>
</comment>
<dbReference type="PANTHER" id="PTHR35526">
    <property type="entry name" value="ANTI-SIGMA-F FACTOR RSBW-RELATED"/>
    <property type="match status" value="1"/>
</dbReference>
<dbReference type="Pfam" id="PF13581">
    <property type="entry name" value="HATPase_c_2"/>
    <property type="match status" value="1"/>
</dbReference>
<protein>
    <submittedName>
        <fullName evidence="3">Anti-sigma regulatory factor (Ser/Thr protein kinase)</fullName>
    </submittedName>
</protein>
<dbReference type="PANTHER" id="PTHR35526:SF3">
    <property type="entry name" value="ANTI-SIGMA-F FACTOR RSBW"/>
    <property type="match status" value="1"/>
</dbReference>
<dbReference type="EMBL" id="JACJID010000005">
    <property type="protein sequence ID" value="MBA8929154.1"/>
    <property type="molecule type" value="Genomic_DNA"/>
</dbReference>
<keyword evidence="1" id="KW-0723">Serine/threonine-protein kinase</keyword>